<reference evidence="2 3" key="1">
    <citation type="submission" date="2016-10" db="EMBL/GenBank/DDBJ databases">
        <authorList>
            <person name="Varghese N."/>
            <person name="Submissions S."/>
        </authorList>
    </citation>
    <scope>NUCLEOTIDE SEQUENCE [LARGE SCALE GENOMIC DNA]</scope>
    <source>
        <strain evidence="2 3">DSM 1361</strain>
    </source>
</reference>
<evidence type="ECO:0000313" key="3">
    <source>
        <dbReference type="Proteomes" id="UP000243745"/>
    </source>
</evidence>
<accession>A0A662ZE15</accession>
<keyword evidence="3" id="KW-1185">Reference proteome</keyword>
<dbReference type="Proteomes" id="UP000243745">
    <property type="component" value="Unassembled WGS sequence"/>
</dbReference>
<sequence>MKKLCLLVWALLLSGTAHAEDPFSFDLTDGSEDGEDSTSSYNFRFTNSIEARMRKFIRHDDFLSSRLRLNSSFLYETEWSSLYVNGFFDYDESVRKYDRRFRATLYELYAKINGSSAGMNGTVVSLGKMRLSWGVNDGRSTVDMINATYMKDPLANGRTVFKWPAWLARVEQSSALGNLEGVLLPFGKDRQMAEYGSPWEPEYVHNLRSMADSGQLSLTEHMNPRKVEWGVRYVKYMTGFDFGASYYSGFSDLPCVKYRGGNMFLLEPVRSRTAGVNGAMSLGSSTLRAELSMTADAPVYDRSGGLYYSDLHQVIVGWDRNFDFDIYANFQFFSDHYLHAEDDFGMTASLSQKYFNDSLNAGVNALWGRGREHTLEVYSEYAVSDSLTVSLRGFWIGGGSSSSIYRSYDGNDYAEFGFKYYF</sequence>
<keyword evidence="1" id="KW-0732">Signal</keyword>
<dbReference type="EMBL" id="FOXF01000001">
    <property type="protein sequence ID" value="SFO98753.1"/>
    <property type="molecule type" value="Genomic_DNA"/>
</dbReference>
<name>A0A662ZE15_9GAMM</name>
<proteinExistence type="predicted"/>
<feature type="signal peptide" evidence="1">
    <location>
        <begin position="1"/>
        <end position="19"/>
    </location>
</feature>
<evidence type="ECO:0000256" key="1">
    <source>
        <dbReference type="SAM" id="SignalP"/>
    </source>
</evidence>
<evidence type="ECO:0000313" key="2">
    <source>
        <dbReference type="EMBL" id="SFO98753.1"/>
    </source>
</evidence>
<evidence type="ECO:0008006" key="4">
    <source>
        <dbReference type="Google" id="ProtNLM"/>
    </source>
</evidence>
<dbReference type="AlphaFoldDB" id="A0A662ZE15"/>
<dbReference type="RefSeq" id="WP_093139927.1">
    <property type="nucleotide sequence ID" value="NZ_FOXF01000001.1"/>
</dbReference>
<gene>
    <name evidence="2" type="ORF">SAMN02910344_00111</name>
</gene>
<protein>
    <recommendedName>
        <fullName evidence="4">Alginate export</fullName>
    </recommendedName>
</protein>
<feature type="chain" id="PRO_5024819025" description="Alginate export" evidence="1">
    <location>
        <begin position="20"/>
        <end position="422"/>
    </location>
</feature>
<dbReference type="OrthoDB" id="8746278at2"/>
<organism evidence="2 3">
    <name type="scientific">Ruminobacter amylophilus</name>
    <dbReference type="NCBI Taxonomy" id="867"/>
    <lineage>
        <taxon>Bacteria</taxon>
        <taxon>Pseudomonadati</taxon>
        <taxon>Pseudomonadota</taxon>
        <taxon>Gammaproteobacteria</taxon>
        <taxon>Aeromonadales</taxon>
        <taxon>Succinivibrionaceae</taxon>
        <taxon>Ruminobacter</taxon>
    </lineage>
</organism>